<dbReference type="SUPFAM" id="SSF69255">
    <property type="entry name" value="gp5 N-terminal domain-like"/>
    <property type="match status" value="1"/>
</dbReference>
<evidence type="ECO:0000259" key="4">
    <source>
        <dbReference type="Pfam" id="PF04717"/>
    </source>
</evidence>
<dbReference type="InterPro" id="IPR006533">
    <property type="entry name" value="T6SS_Vgr_RhsGE"/>
</dbReference>
<comment type="subcellular location">
    <subcellularLocation>
        <location evidence="1">Secreted</location>
    </subcellularLocation>
</comment>
<dbReference type="NCBIfam" id="TIGR01646">
    <property type="entry name" value="vgr_GE"/>
    <property type="match status" value="1"/>
</dbReference>
<dbReference type="Pfam" id="PF05954">
    <property type="entry name" value="Phage_GPD"/>
    <property type="match status" value="1"/>
</dbReference>
<evidence type="ECO:0000313" key="7">
    <source>
        <dbReference type="Proteomes" id="UP000245680"/>
    </source>
</evidence>
<organism evidence="6 7">
    <name type="scientific">Meridianimarinicoccus roseus</name>
    <dbReference type="NCBI Taxonomy" id="2072018"/>
    <lineage>
        <taxon>Bacteria</taxon>
        <taxon>Pseudomonadati</taxon>
        <taxon>Pseudomonadota</taxon>
        <taxon>Alphaproteobacteria</taxon>
        <taxon>Rhodobacterales</taxon>
        <taxon>Paracoccaceae</taxon>
        <taxon>Meridianimarinicoccus</taxon>
    </lineage>
</organism>
<dbReference type="InterPro" id="IPR006531">
    <property type="entry name" value="Gp5/Vgr_OB"/>
</dbReference>
<evidence type="ECO:0000256" key="1">
    <source>
        <dbReference type="ARBA" id="ARBA00004613"/>
    </source>
</evidence>
<dbReference type="EMBL" id="QGKU01000060">
    <property type="protein sequence ID" value="PWR01177.1"/>
    <property type="molecule type" value="Genomic_DNA"/>
</dbReference>
<dbReference type="Proteomes" id="UP000245680">
    <property type="component" value="Unassembled WGS sequence"/>
</dbReference>
<sequence length="732" mass="81112">MAGIKIDPMKYPIRMEGSYPDEGLALIGATVAEGLSELTCITAEFVCSNRALKLEDIVGKKMRVVMDPPTGPKRVFPGTCVSVEYLGADRGPGHFCAEIRPWLWFLTRTRECRVFQDKTVPDIIRQILGDYGFSSDLDDLLTGSYETRDYLVQYRETDFDFLSRLMEEEGIYYFFTEKDNREKMVLLDDLGAHKTVTGTEKIPFISRGSDVTRQEPHIFDWTSAERAVSGKVTLADYDFTRPTADMKSVKDMPSGVHKLNDREIYDYPGHYRNTAVGNNRARVRMQAEAVRHKTASGQGNITNLGVGLTFTLDGHPRKADDVSHLVTQAVHRLVLTGTDLPAVRPNGPLHGVLAQMAKGPDPYEVSFRTIPASEQFRAPLKTPWPEISGVHTARVVGPSGDDIFTDKYGRIKVQFHWDRLGKKDDKSSCFVRTMMPWTGKNWGMIAIPRIGQEVVIHFEEGNPDRPIAIGMLYNADTMPPYELPGNMTQSGIKTNSSKGGGGFNELMFEDKKDSELVRFQSERDYQQIVKNDAKITVGLEHKDKGDMDVTVHRHLTETLDTGDHTFKIAEGSQKIDIKKDKKETIEGKSDLTVTGNVTETVKTGNVSQTVNTGNVSQTVKTGNVTVSIDKGNLSEAIKMGNAERTLDMGNEKTTLKLGNRTVDVKLGKIDEKAMQGITLTCGGSSIKIDPMGVTIKGPMIKIEASGILQAKGAMTQIQSQLLILKGSMTMIN</sequence>
<dbReference type="SUPFAM" id="SSF69279">
    <property type="entry name" value="Phage tail proteins"/>
    <property type="match status" value="2"/>
</dbReference>
<evidence type="ECO:0000313" key="6">
    <source>
        <dbReference type="EMBL" id="PWR01177.1"/>
    </source>
</evidence>
<dbReference type="GO" id="GO:0005576">
    <property type="term" value="C:extracellular region"/>
    <property type="evidence" value="ECO:0007669"/>
    <property type="project" value="UniProtKB-SubCell"/>
</dbReference>
<dbReference type="Gene3D" id="2.40.50.230">
    <property type="entry name" value="Gp5 N-terminal domain"/>
    <property type="match status" value="1"/>
</dbReference>
<dbReference type="Gene3D" id="2.30.110.50">
    <property type="match status" value="1"/>
</dbReference>
<feature type="domain" description="Gp5/Type VI secretion system Vgr protein OB-fold" evidence="4">
    <location>
        <begin position="406"/>
        <end position="473"/>
    </location>
</feature>
<protein>
    <submittedName>
        <fullName evidence="6">Type VI secretion system tip protein VgrG</fullName>
    </submittedName>
</protein>
<keyword evidence="3" id="KW-0964">Secreted</keyword>
<evidence type="ECO:0000256" key="2">
    <source>
        <dbReference type="ARBA" id="ARBA00005558"/>
    </source>
</evidence>
<dbReference type="InterPro" id="IPR037026">
    <property type="entry name" value="Vgr_OB-fold_dom_sf"/>
</dbReference>
<name>A0A2V2LD61_9RHOB</name>
<dbReference type="PANTHER" id="PTHR32305">
    <property type="match status" value="1"/>
</dbReference>
<comment type="similarity">
    <text evidence="2">Belongs to the VgrG protein family.</text>
</comment>
<dbReference type="InterPro" id="IPR054030">
    <property type="entry name" value="Gp5_Vgr_C"/>
</dbReference>
<dbReference type="AlphaFoldDB" id="A0A2V2LD61"/>
<accession>A0A2V2LD61</accession>
<evidence type="ECO:0000259" key="5">
    <source>
        <dbReference type="Pfam" id="PF22178"/>
    </source>
</evidence>
<dbReference type="InterPro" id="IPR050708">
    <property type="entry name" value="T6SS_VgrG/RHS"/>
</dbReference>
<gene>
    <name evidence="6" type="ORF">DKT77_18645</name>
</gene>
<dbReference type="Pfam" id="PF04717">
    <property type="entry name" value="Phage_base_V"/>
    <property type="match status" value="1"/>
</dbReference>
<dbReference type="RefSeq" id="WP_109813161.1">
    <property type="nucleotide sequence ID" value="NZ_QGKU01000060.1"/>
</dbReference>
<feature type="domain" description="Gp5/Type VI secretion system Vgr C-terminal trimerisation" evidence="5">
    <location>
        <begin position="490"/>
        <end position="601"/>
    </location>
</feature>
<dbReference type="NCBIfam" id="TIGR03361">
    <property type="entry name" value="VI_Rhs_Vgr"/>
    <property type="match status" value="1"/>
</dbReference>
<keyword evidence="7" id="KW-1185">Reference proteome</keyword>
<evidence type="ECO:0000256" key="3">
    <source>
        <dbReference type="ARBA" id="ARBA00022525"/>
    </source>
</evidence>
<dbReference type="PANTHER" id="PTHR32305:SF15">
    <property type="entry name" value="PROTEIN RHSA-RELATED"/>
    <property type="match status" value="1"/>
</dbReference>
<reference evidence="6 7" key="1">
    <citation type="submission" date="2018-05" db="EMBL/GenBank/DDBJ databases">
        <title>Rhodobacteraceae gen. nov., sp. nov. isolated from sea water.</title>
        <authorList>
            <person name="Ren Y."/>
        </authorList>
    </citation>
    <scope>NUCLEOTIDE SEQUENCE [LARGE SCALE GENOMIC DNA]</scope>
    <source>
        <strain evidence="6 7">TG-679</strain>
    </source>
</reference>
<dbReference type="Gene3D" id="3.55.50.10">
    <property type="entry name" value="Baseplate protein-like domains"/>
    <property type="match status" value="1"/>
</dbReference>
<proteinExistence type="inferred from homology"/>
<dbReference type="SUPFAM" id="SSF69349">
    <property type="entry name" value="Phage fibre proteins"/>
    <property type="match status" value="1"/>
</dbReference>
<comment type="caution">
    <text evidence="6">The sequence shown here is derived from an EMBL/GenBank/DDBJ whole genome shotgun (WGS) entry which is preliminary data.</text>
</comment>
<dbReference type="Pfam" id="PF22178">
    <property type="entry name" value="Gp5_trimer_C"/>
    <property type="match status" value="1"/>
</dbReference>
<dbReference type="Gene3D" id="4.10.220.110">
    <property type="match status" value="1"/>
</dbReference>
<dbReference type="InterPro" id="IPR017847">
    <property type="entry name" value="T6SS_RhsGE_Vgr_subset"/>
</dbReference>
<dbReference type="OrthoDB" id="9762420at2"/>